<dbReference type="InterPro" id="IPR045034">
    <property type="entry name" value="O-acyltransferase_WSD1-like"/>
</dbReference>
<feature type="transmembrane region" description="Helical" evidence="1">
    <location>
        <begin position="6"/>
        <end position="30"/>
    </location>
</feature>
<keyword evidence="1" id="KW-0472">Membrane</keyword>
<reference evidence="3" key="1">
    <citation type="submission" date="2020-11" db="EMBL/GenBank/DDBJ databases">
        <authorList>
            <person name="Tran Van P."/>
        </authorList>
    </citation>
    <scope>NUCLEOTIDE SEQUENCE</scope>
</reference>
<protein>
    <recommendedName>
        <fullName evidence="2">O-acyltransferase WSD1 C-terminal domain-containing protein</fullName>
    </recommendedName>
</protein>
<evidence type="ECO:0000256" key="1">
    <source>
        <dbReference type="SAM" id="Phobius"/>
    </source>
</evidence>
<dbReference type="EMBL" id="CAJPEX010002283">
    <property type="protein sequence ID" value="CAG0920792.1"/>
    <property type="molecule type" value="Genomic_DNA"/>
</dbReference>
<dbReference type="GO" id="GO:0005886">
    <property type="term" value="C:plasma membrane"/>
    <property type="evidence" value="ECO:0007669"/>
    <property type="project" value="TreeGrafter"/>
</dbReference>
<dbReference type="Proteomes" id="UP000678499">
    <property type="component" value="Unassembled WGS sequence"/>
</dbReference>
<dbReference type="Pfam" id="PF06974">
    <property type="entry name" value="WS_DGAT_C"/>
    <property type="match status" value="1"/>
</dbReference>
<keyword evidence="1" id="KW-1133">Transmembrane helix</keyword>
<accession>A0A7R9BVB5</accession>
<dbReference type="PANTHER" id="PTHR31650:SF1">
    <property type="entry name" value="WAX ESTER SYNTHASE_DIACYLGLYCEROL ACYLTRANSFERASE 4-RELATED"/>
    <property type="match status" value="1"/>
</dbReference>
<feature type="domain" description="O-acyltransferase WSD1 C-terminal" evidence="2">
    <location>
        <begin position="337"/>
        <end position="425"/>
    </location>
</feature>
<dbReference type="OrthoDB" id="619536at2759"/>
<dbReference type="EMBL" id="OA884320">
    <property type="protein sequence ID" value="CAD7280640.1"/>
    <property type="molecule type" value="Genomic_DNA"/>
</dbReference>
<evidence type="ECO:0000259" key="2">
    <source>
        <dbReference type="Pfam" id="PF06974"/>
    </source>
</evidence>
<dbReference type="PANTHER" id="PTHR31650">
    <property type="entry name" value="O-ACYLTRANSFERASE (WSD1-LIKE) FAMILY PROTEIN"/>
    <property type="match status" value="1"/>
</dbReference>
<organism evidence="3">
    <name type="scientific">Notodromas monacha</name>
    <dbReference type="NCBI Taxonomy" id="399045"/>
    <lineage>
        <taxon>Eukaryota</taxon>
        <taxon>Metazoa</taxon>
        <taxon>Ecdysozoa</taxon>
        <taxon>Arthropoda</taxon>
        <taxon>Crustacea</taxon>
        <taxon>Oligostraca</taxon>
        <taxon>Ostracoda</taxon>
        <taxon>Podocopa</taxon>
        <taxon>Podocopida</taxon>
        <taxon>Cypridocopina</taxon>
        <taxon>Cypridoidea</taxon>
        <taxon>Cyprididae</taxon>
        <taxon>Notodromas</taxon>
    </lineage>
</organism>
<dbReference type="GO" id="GO:0008374">
    <property type="term" value="F:O-acyltransferase activity"/>
    <property type="evidence" value="ECO:0007669"/>
    <property type="project" value="InterPro"/>
</dbReference>
<gene>
    <name evidence="3" type="ORF">NMOB1V02_LOCUS8298</name>
</gene>
<proteinExistence type="predicted"/>
<dbReference type="InterPro" id="IPR009721">
    <property type="entry name" value="O-acyltransferase_WSD1_C"/>
</dbReference>
<evidence type="ECO:0000313" key="3">
    <source>
        <dbReference type="EMBL" id="CAD7280640.1"/>
    </source>
</evidence>
<keyword evidence="4" id="KW-1185">Reference proteome</keyword>
<sequence>MMLFGVILMYLISPFVILAFAPIYLAFFIWRTFVKISLWAKFGSGASLMRSVDSAPVHWPLRCPEALSCILIEVAGNVEISALRQRIRNNLLDVKDPASGQFKHRRLRQAVCRYRGYFIWKDVQDFRLENHVDFLRQRDTGEIVSFKDEADRARIVNVIINDSDDVFEFGRPCWKFLVVPRVDAKSTLIVLMSNHCMWDAGATGMVLVPALCDGVVENPFMHMKSVPGWARAWLYFKGLFGLPLFLVSQACGPADRNPIKARAQRSAMMMPKNGQKSPGKFSYWEGSVPIATVKEIKNSTGHKFNDVVLTAVARALRKYFISLNPGKVYLWSAMLLYNQLSFNVLPVWMVERLLKRLAGKPTMAITLFRGSGQILKMFGHVIDNFHGVLSIPQTTPLGVLVQSNAGELAINVTGLKTAFPTLEDLKVVHRFISEEIEVLAQEVRQLKEESGNGVDLKLLNPGSVV</sequence>
<dbReference type="GO" id="GO:0019432">
    <property type="term" value="P:triglyceride biosynthetic process"/>
    <property type="evidence" value="ECO:0007669"/>
    <property type="project" value="TreeGrafter"/>
</dbReference>
<dbReference type="AlphaFoldDB" id="A0A7R9BVB5"/>
<name>A0A7R9BVB5_9CRUS</name>
<evidence type="ECO:0000313" key="4">
    <source>
        <dbReference type="Proteomes" id="UP000678499"/>
    </source>
</evidence>
<keyword evidence="1" id="KW-0812">Transmembrane</keyword>